<evidence type="ECO:0000256" key="1">
    <source>
        <dbReference type="SAM" id="MobiDB-lite"/>
    </source>
</evidence>
<feature type="region of interest" description="Disordered" evidence="1">
    <location>
        <begin position="496"/>
        <end position="529"/>
    </location>
</feature>
<dbReference type="SUPFAM" id="SSF50249">
    <property type="entry name" value="Nucleic acid-binding proteins"/>
    <property type="match status" value="1"/>
</dbReference>
<dbReference type="EMBL" id="DVHA01000211">
    <property type="protein sequence ID" value="HIR61240.1"/>
    <property type="molecule type" value="Genomic_DNA"/>
</dbReference>
<dbReference type="Gene3D" id="2.40.50.140">
    <property type="entry name" value="Nucleic acid-binding proteins"/>
    <property type="match status" value="1"/>
</dbReference>
<name>A0A9D1J577_9FIRM</name>
<feature type="compositionally biased region" description="Acidic residues" evidence="1">
    <location>
        <begin position="504"/>
        <end position="516"/>
    </location>
</feature>
<reference evidence="2" key="2">
    <citation type="journal article" date="2021" name="PeerJ">
        <title>Extensive microbial diversity within the chicken gut microbiome revealed by metagenomics and culture.</title>
        <authorList>
            <person name="Gilroy R."/>
            <person name="Ravi A."/>
            <person name="Getino M."/>
            <person name="Pursley I."/>
            <person name="Horton D.L."/>
            <person name="Alikhan N.F."/>
            <person name="Baker D."/>
            <person name="Gharbi K."/>
            <person name="Hall N."/>
            <person name="Watson M."/>
            <person name="Adriaenssens E.M."/>
            <person name="Foster-Nyarko E."/>
            <person name="Jarju S."/>
            <person name="Secka A."/>
            <person name="Antonio M."/>
            <person name="Oren A."/>
            <person name="Chaudhuri R.R."/>
            <person name="La Ragione R."/>
            <person name="Hildebrand F."/>
            <person name="Pallen M.J."/>
        </authorList>
    </citation>
    <scope>NUCLEOTIDE SEQUENCE</scope>
    <source>
        <strain evidence="2">CHK189-12415</strain>
    </source>
</reference>
<comment type="caution">
    <text evidence="2">The sequence shown here is derived from an EMBL/GenBank/DDBJ whole genome shotgun (WGS) entry which is preliminary data.</text>
</comment>
<gene>
    <name evidence="2" type="ORF">IAB37_06690</name>
</gene>
<feature type="compositionally biased region" description="Low complexity" evidence="1">
    <location>
        <begin position="517"/>
        <end position="529"/>
    </location>
</feature>
<evidence type="ECO:0000313" key="2">
    <source>
        <dbReference type="EMBL" id="HIR61240.1"/>
    </source>
</evidence>
<organism evidence="2 3">
    <name type="scientific">Candidatus Faecivivens stercoravium</name>
    <dbReference type="NCBI Taxonomy" id="2840803"/>
    <lineage>
        <taxon>Bacteria</taxon>
        <taxon>Bacillati</taxon>
        <taxon>Bacillota</taxon>
        <taxon>Clostridia</taxon>
        <taxon>Eubacteriales</taxon>
        <taxon>Oscillospiraceae</taxon>
        <taxon>Oscillospiraceae incertae sedis</taxon>
        <taxon>Candidatus Faecivivens</taxon>
    </lineage>
</organism>
<feature type="region of interest" description="Disordered" evidence="1">
    <location>
        <begin position="286"/>
        <end position="323"/>
    </location>
</feature>
<accession>A0A9D1J577</accession>
<protein>
    <submittedName>
        <fullName evidence="2">Uncharacterized protein</fullName>
    </submittedName>
</protein>
<proteinExistence type="predicted"/>
<dbReference type="Proteomes" id="UP000824241">
    <property type="component" value="Unassembled WGS sequence"/>
</dbReference>
<evidence type="ECO:0000313" key="3">
    <source>
        <dbReference type="Proteomes" id="UP000824241"/>
    </source>
</evidence>
<reference evidence="2" key="1">
    <citation type="submission" date="2020-10" db="EMBL/GenBank/DDBJ databases">
        <authorList>
            <person name="Gilroy R."/>
        </authorList>
    </citation>
    <scope>NUCLEOTIDE SEQUENCE</scope>
    <source>
        <strain evidence="2">CHK189-12415</strain>
    </source>
</reference>
<dbReference type="InterPro" id="IPR012340">
    <property type="entry name" value="NA-bd_OB-fold"/>
</dbReference>
<sequence>MAVREDFLTDYRIGDRVTVVLGGKLIWTGVLDEMGEHRIRLRMEDGTVRSISYSAIMADYAPAGPRDRKERDAQVMQEAARQVQEAVYAWQFSPDSLREAIRLSPNSEQKRMVSALCDELAAAADAEDFDTIDKIIIAAESLAEQAPDNTAFRRLVGEAALLAEDYETAEEALYNAGYFGEAFYAASMLLSEDRMAEDGACHLLYDRRKQPDVVMSFVRLAAEAGDLSVFRRFLEDEGRDYPELITRCLCYLAVRKKEYPSFGKDGLYSPAGRAALLKSFRENYPDPENSQLEQMEQLDDTAPESRTGEGATFNGESLPQPGEEKGLNGIVFSYKPDHKIGFIRADGTDWFFHMNHIADENLLRLLEEDPDGRYLVTFDVGYNSRGKCATEVRLQDPEHPKEAPDPLLSYMHKGVLSRYYSFYQNGQVAEEAEDGEQVYNFRLSYVTDGELKSACELHSDIAQQRLPVTFWLKKLKDGKLVATDIQLDREAYQVRQAAEAADGAAEEAPAEAETPEAAEPQAAETPEAE</sequence>
<dbReference type="AlphaFoldDB" id="A0A9D1J577"/>